<protein>
    <submittedName>
        <fullName evidence="3">Uncharacterized protein</fullName>
    </submittedName>
</protein>
<evidence type="ECO:0000313" key="3">
    <source>
        <dbReference type="EMBL" id="PPJ52047.1"/>
    </source>
</evidence>
<sequence length="143" mass="15712">MCGHAKITQALIDHGADVNTFDNLGKKPLYWAADGGHTETLWILMHAQGERMEFQPNDSQSLMAYLKAIGQFEIVELFEAAVARSMPKAASSNPPRSQADPQSGRADFMDTNVDASGESKTKTMGSKKAKQGSRLENHQSEDW</sequence>
<dbReference type="PROSITE" id="PS50088">
    <property type="entry name" value="ANK_REPEAT"/>
    <property type="match status" value="1"/>
</dbReference>
<feature type="compositionally biased region" description="Polar residues" evidence="2">
    <location>
        <begin position="90"/>
        <end position="101"/>
    </location>
</feature>
<dbReference type="Pfam" id="PF12796">
    <property type="entry name" value="Ank_2"/>
    <property type="match status" value="1"/>
</dbReference>
<reference evidence="4" key="1">
    <citation type="journal article" date="2017" name="bioRxiv">
        <title>Conservation of a gene cluster reveals novel cercosporin biosynthetic mechanisms and extends production to the genus Colletotrichum.</title>
        <authorList>
            <person name="de Jonge R."/>
            <person name="Ebert M.K."/>
            <person name="Huitt-Roehl C.R."/>
            <person name="Pal P."/>
            <person name="Suttle J.C."/>
            <person name="Spanner R.E."/>
            <person name="Neubauer J.D."/>
            <person name="Jurick W.M.II."/>
            <person name="Stott K.A."/>
            <person name="Secor G.A."/>
            <person name="Thomma B.P.H.J."/>
            <person name="Van de Peer Y."/>
            <person name="Townsend C.A."/>
            <person name="Bolton M.D."/>
        </authorList>
    </citation>
    <scope>NUCLEOTIDE SEQUENCE [LARGE SCALE GENOMIC DNA]</scope>
    <source>
        <strain evidence="4">CBS538.71</strain>
    </source>
</reference>
<evidence type="ECO:0000256" key="1">
    <source>
        <dbReference type="PROSITE-ProRule" id="PRU00023"/>
    </source>
</evidence>
<dbReference type="InterPro" id="IPR036770">
    <property type="entry name" value="Ankyrin_rpt-contain_sf"/>
</dbReference>
<gene>
    <name evidence="3" type="ORF">CBER1_09816</name>
</gene>
<evidence type="ECO:0000313" key="4">
    <source>
        <dbReference type="Proteomes" id="UP000237631"/>
    </source>
</evidence>
<organism evidence="3 4">
    <name type="scientific">Cercospora berteroae</name>
    <dbReference type="NCBI Taxonomy" id="357750"/>
    <lineage>
        <taxon>Eukaryota</taxon>
        <taxon>Fungi</taxon>
        <taxon>Dikarya</taxon>
        <taxon>Ascomycota</taxon>
        <taxon>Pezizomycotina</taxon>
        <taxon>Dothideomycetes</taxon>
        <taxon>Dothideomycetidae</taxon>
        <taxon>Mycosphaerellales</taxon>
        <taxon>Mycosphaerellaceae</taxon>
        <taxon>Cercospora</taxon>
    </lineage>
</organism>
<dbReference type="Gene3D" id="1.25.40.20">
    <property type="entry name" value="Ankyrin repeat-containing domain"/>
    <property type="match status" value="1"/>
</dbReference>
<keyword evidence="1" id="KW-0040">ANK repeat</keyword>
<dbReference type="OrthoDB" id="195446at2759"/>
<dbReference type="AlphaFoldDB" id="A0A2S6BX45"/>
<proteinExistence type="predicted"/>
<feature type="region of interest" description="Disordered" evidence="2">
    <location>
        <begin position="85"/>
        <end position="143"/>
    </location>
</feature>
<comment type="caution">
    <text evidence="3">The sequence shown here is derived from an EMBL/GenBank/DDBJ whole genome shotgun (WGS) entry which is preliminary data.</text>
</comment>
<evidence type="ECO:0000256" key="2">
    <source>
        <dbReference type="SAM" id="MobiDB-lite"/>
    </source>
</evidence>
<dbReference type="Proteomes" id="UP000237631">
    <property type="component" value="Unassembled WGS sequence"/>
</dbReference>
<feature type="repeat" description="ANK" evidence="1">
    <location>
        <begin position="1"/>
        <end position="23"/>
    </location>
</feature>
<dbReference type="InterPro" id="IPR002110">
    <property type="entry name" value="Ankyrin_rpt"/>
</dbReference>
<accession>A0A2S6BX45</accession>
<keyword evidence="4" id="KW-1185">Reference proteome</keyword>
<dbReference type="EMBL" id="PNEN01001724">
    <property type="protein sequence ID" value="PPJ52047.1"/>
    <property type="molecule type" value="Genomic_DNA"/>
</dbReference>
<name>A0A2S6BX45_9PEZI</name>
<dbReference type="SUPFAM" id="SSF48403">
    <property type="entry name" value="Ankyrin repeat"/>
    <property type="match status" value="1"/>
</dbReference>
<feature type="compositionally biased region" description="Basic and acidic residues" evidence="2">
    <location>
        <begin position="133"/>
        <end position="143"/>
    </location>
</feature>